<evidence type="ECO:0000256" key="8">
    <source>
        <dbReference type="HAMAP-Rule" id="MF_00112"/>
    </source>
</evidence>
<keyword evidence="2 8" id="KW-0808">Transferase</keyword>
<evidence type="ECO:0000256" key="7">
    <source>
        <dbReference type="ARBA" id="ARBA00023264"/>
    </source>
</evidence>
<comment type="caution">
    <text evidence="8">Lacks conserved residue(s) required for the propagation of feature annotation.</text>
</comment>
<dbReference type="InterPro" id="IPR008205">
    <property type="entry name" value="GGGP_HepGP_synthase"/>
</dbReference>
<keyword evidence="5 8" id="KW-0443">Lipid metabolism</keyword>
<name>A0ABW5KQB4_9FLAO</name>
<proteinExistence type="inferred from homology"/>
<feature type="binding site" evidence="8">
    <location>
        <begin position="209"/>
        <end position="210"/>
    </location>
    <ligand>
        <name>sn-glycerol 1-phosphate</name>
        <dbReference type="ChEBI" id="CHEBI:57685"/>
    </ligand>
</feature>
<keyword evidence="10" id="KW-1185">Reference proteome</keyword>
<dbReference type="PANTHER" id="PTHR40029">
    <property type="match status" value="1"/>
</dbReference>
<comment type="similarity">
    <text evidence="8">Belongs to the GGGP/HepGP synthase family. Group II subfamily.</text>
</comment>
<comment type="catalytic activity">
    <reaction evidence="8">
        <text>sn-glycerol 1-phosphate + (2E,6E,10E)-geranylgeranyl diphosphate = sn-3-O-(geranylgeranyl)glycerol 1-phosphate + diphosphate</text>
        <dbReference type="Rhea" id="RHEA:23404"/>
        <dbReference type="ChEBI" id="CHEBI:33019"/>
        <dbReference type="ChEBI" id="CHEBI:57677"/>
        <dbReference type="ChEBI" id="CHEBI:57685"/>
        <dbReference type="ChEBI" id="CHEBI:58756"/>
        <dbReference type="EC" id="2.5.1.41"/>
    </reaction>
</comment>
<evidence type="ECO:0000313" key="9">
    <source>
        <dbReference type="EMBL" id="MFD2551222.1"/>
    </source>
</evidence>
<feature type="binding site" evidence="8">
    <location>
        <begin position="178"/>
        <end position="184"/>
    </location>
    <ligand>
        <name>sn-glycerol 1-phosphate</name>
        <dbReference type="ChEBI" id="CHEBI:57685"/>
    </ligand>
</feature>
<dbReference type="Pfam" id="PF01884">
    <property type="entry name" value="PcrB"/>
    <property type="match status" value="1"/>
</dbReference>
<keyword evidence="7 8" id="KW-1208">Phospholipid metabolism</keyword>
<keyword evidence="1 8" id="KW-0444">Lipid biosynthesis</keyword>
<evidence type="ECO:0000256" key="3">
    <source>
        <dbReference type="ARBA" id="ARBA00022723"/>
    </source>
</evidence>
<keyword evidence="4 8" id="KW-0460">Magnesium</keyword>
<evidence type="ECO:0000256" key="1">
    <source>
        <dbReference type="ARBA" id="ARBA00022516"/>
    </source>
</evidence>
<reference evidence="10" key="1">
    <citation type="journal article" date="2019" name="Int. J. Syst. Evol. Microbiol.">
        <title>The Global Catalogue of Microorganisms (GCM) 10K type strain sequencing project: providing services to taxonomists for standard genome sequencing and annotation.</title>
        <authorList>
            <consortium name="The Broad Institute Genomics Platform"/>
            <consortium name="The Broad Institute Genome Sequencing Center for Infectious Disease"/>
            <person name="Wu L."/>
            <person name="Ma J."/>
        </authorList>
    </citation>
    <scope>NUCLEOTIDE SEQUENCE [LARGE SCALE GENOMIC DNA]</scope>
    <source>
        <strain evidence="10">KCTC 42587</strain>
    </source>
</reference>
<dbReference type="NCBIfam" id="NF003198">
    <property type="entry name" value="PRK04169.1-2"/>
    <property type="match status" value="1"/>
</dbReference>
<evidence type="ECO:0000256" key="2">
    <source>
        <dbReference type="ARBA" id="ARBA00022679"/>
    </source>
</evidence>
<organism evidence="9 10">
    <name type="scientific">Bizionia sediminis</name>
    <dbReference type="NCBI Taxonomy" id="1737064"/>
    <lineage>
        <taxon>Bacteria</taxon>
        <taxon>Pseudomonadati</taxon>
        <taxon>Bacteroidota</taxon>
        <taxon>Flavobacteriia</taxon>
        <taxon>Flavobacteriales</taxon>
        <taxon>Flavobacteriaceae</taxon>
        <taxon>Bizionia</taxon>
    </lineage>
</organism>
<feature type="binding site" evidence="8">
    <location>
        <position position="24"/>
    </location>
    <ligand>
        <name>Mg(2+)</name>
        <dbReference type="ChEBI" id="CHEBI:18420"/>
    </ligand>
</feature>
<accession>A0ABW5KQB4</accession>
<feature type="binding site" evidence="8">
    <location>
        <begin position="231"/>
        <end position="232"/>
    </location>
    <ligand>
        <name>sn-glycerol 1-phosphate</name>
        <dbReference type="ChEBI" id="CHEBI:57685"/>
    </ligand>
</feature>
<keyword evidence="6 8" id="KW-0594">Phospholipid biosynthesis</keyword>
<evidence type="ECO:0000256" key="6">
    <source>
        <dbReference type="ARBA" id="ARBA00023209"/>
    </source>
</evidence>
<evidence type="ECO:0000256" key="5">
    <source>
        <dbReference type="ARBA" id="ARBA00023098"/>
    </source>
</evidence>
<dbReference type="Proteomes" id="UP001597472">
    <property type="component" value="Unassembled WGS sequence"/>
</dbReference>
<dbReference type="EMBL" id="JBHULS010000002">
    <property type="protein sequence ID" value="MFD2551222.1"/>
    <property type="molecule type" value="Genomic_DNA"/>
</dbReference>
<dbReference type="RefSeq" id="WP_376892366.1">
    <property type="nucleotide sequence ID" value="NZ_JBHULS010000002.1"/>
</dbReference>
<comment type="function">
    <text evidence="8">Prenyltransferase that catalyzes the transfer of the geranylgeranyl moiety of geranylgeranyl diphosphate (GGPP) to the C3 hydroxyl of sn-glycerol-1-phosphate (G1P).</text>
</comment>
<protein>
    <recommendedName>
        <fullName evidence="8">Geranylgeranylglyceryl phosphate synthase</fullName>
        <shortName evidence="8">GGGP synthase</shortName>
        <shortName evidence="8">GGGPS</shortName>
        <ecNumber evidence="8">2.5.1.41</ecNumber>
    </recommendedName>
    <alternativeName>
        <fullName evidence="8">(S)-3-O-geranylgeranylglyceryl phosphate synthase</fullName>
    </alternativeName>
    <alternativeName>
        <fullName evidence="8">Phosphoglycerol geranylgeranyltransferase</fullName>
    </alternativeName>
</protein>
<dbReference type="Gene3D" id="3.20.20.390">
    <property type="entry name" value="FMN-linked oxidoreductases"/>
    <property type="match status" value="1"/>
</dbReference>
<evidence type="ECO:0000313" key="10">
    <source>
        <dbReference type="Proteomes" id="UP001597472"/>
    </source>
</evidence>
<evidence type="ECO:0000256" key="4">
    <source>
        <dbReference type="ARBA" id="ARBA00022842"/>
    </source>
</evidence>
<keyword evidence="3 8" id="KW-0479">Metal-binding</keyword>
<dbReference type="InterPro" id="IPR038597">
    <property type="entry name" value="GGGP/HepGP_synthase_sf"/>
</dbReference>
<dbReference type="SUPFAM" id="SSF51395">
    <property type="entry name" value="FMN-linked oxidoreductases"/>
    <property type="match status" value="1"/>
</dbReference>
<dbReference type="HAMAP" id="MF_00112">
    <property type="entry name" value="GGGP_HepGP_synthase"/>
    <property type="match status" value="1"/>
</dbReference>
<feature type="binding site" evidence="8">
    <location>
        <position position="53"/>
    </location>
    <ligand>
        <name>Mg(2+)</name>
        <dbReference type="ChEBI" id="CHEBI:18420"/>
    </ligand>
</feature>
<dbReference type="PANTHER" id="PTHR40029:SF2">
    <property type="entry name" value="HEPTAPRENYLGLYCERYL PHOSPHATE SYNTHASE"/>
    <property type="match status" value="1"/>
</dbReference>
<comment type="cofactor">
    <cofactor evidence="8">
        <name>Mg(2+)</name>
        <dbReference type="ChEBI" id="CHEBI:18420"/>
    </cofactor>
</comment>
<comment type="caution">
    <text evidence="9">The sequence shown here is derived from an EMBL/GenBank/DDBJ whole genome shotgun (WGS) entry which is preliminary data.</text>
</comment>
<dbReference type="NCBIfam" id="TIGR01768">
    <property type="entry name" value="GGGP-family"/>
    <property type="match status" value="1"/>
</dbReference>
<dbReference type="EC" id="2.5.1.41" evidence="8"/>
<dbReference type="InterPro" id="IPR039074">
    <property type="entry name" value="GGGP/HepGP_synthase_I"/>
</dbReference>
<gene>
    <name evidence="9" type="ORF">ACFSQP_05280</name>
</gene>
<sequence length="249" mass="26521">MTHIYQQILDAKKQNKKLLAVLIDPDKMDIALVPQFIENVNTSVATHIFVGGSEVAPHATNVLVKTIKQHTKLPVVLFPGDITQIAPSADALLFLSLISGRNAAYLIGKHVKAVPLLNNTNLEILPTGYILVAPDNHTLNKISAVQRVTGTTPICGSNIQEIANTAKAGQLLGMKLIYLEAGSGALQPISQALITTVKACITVPLIVGGGIKSVQQLQAAYQSGADLVVIGTAFETDETFFSELQKPNL</sequence>